<evidence type="ECO:0000256" key="15">
    <source>
        <dbReference type="RuleBase" id="RU366068"/>
    </source>
</evidence>
<dbReference type="STRING" id="454194.PYK22_00089"/>
<dbReference type="EMBL" id="CBXV010000001">
    <property type="protein sequence ID" value="CDM64097.1"/>
    <property type="molecule type" value="Genomic_DNA"/>
</dbReference>
<evidence type="ECO:0000256" key="3">
    <source>
        <dbReference type="ARBA" id="ARBA00004370"/>
    </source>
</evidence>
<dbReference type="Proteomes" id="UP000031518">
    <property type="component" value="Unassembled WGS sequence"/>
</dbReference>
<dbReference type="PROSITE" id="PS51379">
    <property type="entry name" value="4FE4S_FER_2"/>
    <property type="match status" value="1"/>
</dbReference>
<dbReference type="GO" id="GO:0046872">
    <property type="term" value="F:metal ion binding"/>
    <property type="evidence" value="ECO:0007669"/>
    <property type="project" value="UniProtKB-KW"/>
</dbReference>
<evidence type="ECO:0000256" key="9">
    <source>
        <dbReference type="ARBA" id="ARBA00022982"/>
    </source>
</evidence>
<evidence type="ECO:0000256" key="2">
    <source>
        <dbReference type="ARBA" id="ARBA00002819"/>
    </source>
</evidence>
<comment type="cofactor">
    <cofactor evidence="1 15">
        <name>FAD</name>
        <dbReference type="ChEBI" id="CHEBI:57692"/>
    </cofactor>
</comment>
<dbReference type="InterPro" id="IPR007859">
    <property type="entry name" value="ETF-QO/FixX_C"/>
</dbReference>
<comment type="function">
    <text evidence="2 15">Accepts electrons from ETF and reduces ubiquinone.</text>
</comment>
<comment type="subcellular location">
    <subcellularLocation>
        <location evidence="3">Membrane</location>
    </subcellularLocation>
</comment>
<dbReference type="SUPFAM" id="SSF51905">
    <property type="entry name" value="FAD/NAD(P)-binding domain"/>
    <property type="match status" value="1"/>
</dbReference>
<dbReference type="EC" id="1.5.5.1" evidence="15"/>
<reference evidence="17 18" key="2">
    <citation type="submission" date="2015-01" db="EMBL/GenBank/DDBJ databases">
        <title>Complete genome sequence of Pyrinomonas methylaliphatogenes type strain K22T.</title>
        <authorList>
            <person name="Lee K.C.Y."/>
            <person name="Power J.F."/>
            <person name="Dunfield P.F."/>
            <person name="Morgan X.C."/>
            <person name="Huttenhower C."/>
            <person name="Stott M.B."/>
        </authorList>
    </citation>
    <scope>NUCLEOTIDE SEQUENCE [LARGE SCALE GENOMIC DNA]</scope>
    <source>
        <strain evidence="17 18">K22</strain>
    </source>
</reference>
<keyword evidence="6 15" id="KW-0479">Metal-binding</keyword>
<dbReference type="Pfam" id="PF05187">
    <property type="entry name" value="Fer4_ETF_QO"/>
    <property type="match status" value="1"/>
</dbReference>
<dbReference type="InterPro" id="IPR036188">
    <property type="entry name" value="FAD/NAD-bd_sf"/>
</dbReference>
<keyword evidence="11 15" id="KW-0408">Iron</keyword>
<dbReference type="PANTHER" id="PTHR10617">
    <property type="entry name" value="ELECTRON TRANSFER FLAVOPROTEIN-UBIQUINONE OXIDOREDUCTASE"/>
    <property type="match status" value="1"/>
</dbReference>
<evidence type="ECO:0000256" key="4">
    <source>
        <dbReference type="ARBA" id="ARBA00022448"/>
    </source>
</evidence>
<sequence length="571" mass="62677">MDRKIERESVEMDVVFVGAGPASLAGALHLARLIASHDEAVARGERRTRALGEVQIAVIEKGGAVGAHILSGAVMDPCALAELMPDFLAQGAPLDAVVTEEEFLYLTEKRALRSPLIPPPLRNHGYHIVSLSKLVAWLGEKCEEAGINIFPGFPGVEVLYDRDDRVIGVRTGDKGIGRDGRPKSNFEPGVDLLAKVTVFGEGPRGSLTKQLVTRLGLDEGCEPQVYSLGIKELWELPDDRYPAGRVTHTLGYPSDVHTYGGGWIYGMRDRIISLGYVTGLDYRDPSLDPHAEFQLFKQHPAIARILEGGRMIRYGAKTIVAGGIHAMPRIYGDGFLLVGDSAGFLNAQRLKGIHTAIKSGMLAAEAIFEALLADDFSARQLRRYRELVEGSWLMRELRRVRNFHAGFRHGRWLGLANAGLQFLTGGRAWGILDRLGTVPGHEAMQKLTDLARRDAATSRYAALRFDGKLTFNKLTDVYHASVAHEEDQPPHLHVLDTNVCATRCAVEYGNPCEKFCPAAVYEMVDDGQGGRKLQINFTNCVHCKTCDIMDPYQIINWVPPEGGGGPDYTGM</sequence>
<dbReference type="AlphaFoldDB" id="A0A0B6WTU7"/>
<keyword evidence="9 15" id="KW-0249">Electron transport</keyword>
<evidence type="ECO:0000256" key="7">
    <source>
        <dbReference type="ARBA" id="ARBA00022827"/>
    </source>
</evidence>
<dbReference type="InterPro" id="IPR040156">
    <property type="entry name" value="ETF-QO"/>
</dbReference>
<evidence type="ECO:0000256" key="1">
    <source>
        <dbReference type="ARBA" id="ARBA00001974"/>
    </source>
</evidence>
<dbReference type="GO" id="GO:0004174">
    <property type="term" value="F:electron-transferring-flavoprotein dehydrogenase activity"/>
    <property type="evidence" value="ECO:0007669"/>
    <property type="project" value="UniProtKB-UniRule"/>
</dbReference>
<evidence type="ECO:0000256" key="14">
    <source>
        <dbReference type="ARBA" id="ARBA00023136"/>
    </source>
</evidence>
<comment type="cofactor">
    <cofactor evidence="15">
        <name>[4Fe-4S] cluster</name>
        <dbReference type="ChEBI" id="CHEBI:49883"/>
    </cofactor>
    <text evidence="15">Binds 1 [4Fe-4S] cluster.</text>
</comment>
<name>A0A0B6WTU7_9BACT</name>
<dbReference type="GO" id="GO:0016020">
    <property type="term" value="C:membrane"/>
    <property type="evidence" value="ECO:0007669"/>
    <property type="project" value="UniProtKB-SubCell"/>
</dbReference>
<keyword evidence="7 15" id="KW-0274">FAD</keyword>
<evidence type="ECO:0000259" key="16">
    <source>
        <dbReference type="PROSITE" id="PS51379"/>
    </source>
</evidence>
<dbReference type="Gene3D" id="3.50.50.60">
    <property type="entry name" value="FAD/NAD(P)-binding domain"/>
    <property type="match status" value="1"/>
</dbReference>
<evidence type="ECO:0000256" key="6">
    <source>
        <dbReference type="ARBA" id="ARBA00022723"/>
    </source>
</evidence>
<evidence type="ECO:0000256" key="12">
    <source>
        <dbReference type="ARBA" id="ARBA00023014"/>
    </source>
</evidence>
<dbReference type="PANTHER" id="PTHR10617:SF107">
    <property type="entry name" value="ELECTRON TRANSFER FLAVOPROTEIN-UBIQUINONE OXIDOREDUCTASE, MITOCHONDRIAL"/>
    <property type="match status" value="1"/>
</dbReference>
<dbReference type="Gene3D" id="3.30.70.20">
    <property type="match status" value="1"/>
</dbReference>
<keyword evidence="18" id="KW-1185">Reference proteome</keyword>
<dbReference type="InterPro" id="IPR017896">
    <property type="entry name" value="4Fe4S_Fe-S-bd"/>
</dbReference>
<evidence type="ECO:0000256" key="13">
    <source>
        <dbReference type="ARBA" id="ARBA00023075"/>
    </source>
</evidence>
<reference evidence="17 18" key="1">
    <citation type="submission" date="2013-12" db="EMBL/GenBank/DDBJ databases">
        <authorList>
            <person name="Stott M."/>
        </authorList>
    </citation>
    <scope>NUCLEOTIDE SEQUENCE [LARGE SCALE GENOMIC DNA]</scope>
    <source>
        <strain evidence="17 18">K22</strain>
    </source>
</reference>
<evidence type="ECO:0000313" key="17">
    <source>
        <dbReference type="EMBL" id="CDM64097.1"/>
    </source>
</evidence>
<gene>
    <name evidence="17" type="ORF">PYK22_00089</name>
</gene>
<dbReference type="SUPFAM" id="SSF54862">
    <property type="entry name" value="4Fe-4S ferredoxins"/>
    <property type="match status" value="1"/>
</dbReference>
<accession>A0A0B6WTU7</accession>
<keyword evidence="14" id="KW-0472">Membrane</keyword>
<keyword evidence="12 15" id="KW-0411">Iron-sulfur</keyword>
<comment type="catalytic activity">
    <reaction evidence="15">
        <text>a ubiquinone + reduced [electron-transfer flavoprotein] = a ubiquinol + oxidized [electron-transfer flavoprotein] + H(+)</text>
        <dbReference type="Rhea" id="RHEA:24052"/>
        <dbReference type="Rhea" id="RHEA-COMP:9565"/>
        <dbReference type="Rhea" id="RHEA-COMP:9566"/>
        <dbReference type="Rhea" id="RHEA-COMP:10685"/>
        <dbReference type="Rhea" id="RHEA-COMP:10686"/>
        <dbReference type="ChEBI" id="CHEBI:15378"/>
        <dbReference type="ChEBI" id="CHEBI:16389"/>
        <dbReference type="ChEBI" id="CHEBI:17976"/>
        <dbReference type="ChEBI" id="CHEBI:57692"/>
        <dbReference type="ChEBI" id="CHEBI:58307"/>
        <dbReference type="EC" id="1.5.5.1"/>
    </reaction>
</comment>
<dbReference type="InterPro" id="IPR049398">
    <property type="entry name" value="ETF-QO/FixC_UQ-bd"/>
</dbReference>
<keyword evidence="5 15" id="KW-0285">Flavoprotein</keyword>
<keyword evidence="10 15" id="KW-0560">Oxidoreductase</keyword>
<feature type="domain" description="4Fe-4S ferredoxin-type" evidence="16">
    <location>
        <begin position="531"/>
        <end position="560"/>
    </location>
</feature>
<dbReference type="GO" id="GO:0051539">
    <property type="term" value="F:4 iron, 4 sulfur cluster binding"/>
    <property type="evidence" value="ECO:0007669"/>
    <property type="project" value="UniProtKB-UniRule"/>
</dbReference>
<evidence type="ECO:0000256" key="8">
    <source>
        <dbReference type="ARBA" id="ARBA00022946"/>
    </source>
</evidence>
<protein>
    <recommendedName>
        <fullName evidence="15">Electron transfer flavoprotein-ubiquinone oxidoreductase</fullName>
        <shortName evidence="15">ETF-QO</shortName>
        <ecNumber evidence="15">1.5.5.1</ecNumber>
    </recommendedName>
</protein>
<organism evidence="17 18">
    <name type="scientific">Pyrinomonas methylaliphatogenes</name>
    <dbReference type="NCBI Taxonomy" id="454194"/>
    <lineage>
        <taxon>Bacteria</taxon>
        <taxon>Pseudomonadati</taxon>
        <taxon>Acidobacteriota</taxon>
        <taxon>Blastocatellia</taxon>
        <taxon>Blastocatellales</taxon>
        <taxon>Pyrinomonadaceae</taxon>
        <taxon>Pyrinomonas</taxon>
    </lineage>
</organism>
<dbReference type="FunFam" id="3.30.70.20:FF:000015">
    <property type="entry name" value="Electron transfer flavoprotein-ubiquinone oxidoreductase"/>
    <property type="match status" value="1"/>
</dbReference>
<dbReference type="Pfam" id="PF21162">
    <property type="entry name" value="ETFQO_UQ-bd"/>
    <property type="match status" value="1"/>
</dbReference>
<evidence type="ECO:0000256" key="10">
    <source>
        <dbReference type="ARBA" id="ARBA00023002"/>
    </source>
</evidence>
<keyword evidence="8" id="KW-0809">Transit peptide</keyword>
<keyword evidence="4 15" id="KW-0813">Transport</keyword>
<keyword evidence="13 15" id="KW-0830">Ubiquinone</keyword>
<evidence type="ECO:0000256" key="11">
    <source>
        <dbReference type="ARBA" id="ARBA00023004"/>
    </source>
</evidence>
<dbReference type="RefSeq" id="WP_060635169.1">
    <property type="nucleotide sequence ID" value="NZ_CBXV010000001.1"/>
</dbReference>
<dbReference type="Gene3D" id="3.30.9.90">
    <property type="match status" value="1"/>
</dbReference>
<dbReference type="SUPFAM" id="SSF54373">
    <property type="entry name" value="FAD-linked reductases, C-terminal domain"/>
    <property type="match status" value="1"/>
</dbReference>
<evidence type="ECO:0000313" key="18">
    <source>
        <dbReference type="Proteomes" id="UP000031518"/>
    </source>
</evidence>
<proteinExistence type="predicted"/>
<evidence type="ECO:0000256" key="5">
    <source>
        <dbReference type="ARBA" id="ARBA00022630"/>
    </source>
</evidence>